<feature type="transmembrane region" description="Helical" evidence="11">
    <location>
        <begin position="275"/>
        <end position="293"/>
    </location>
</feature>
<dbReference type="Pfam" id="PF01040">
    <property type="entry name" value="UbiA"/>
    <property type="match status" value="1"/>
</dbReference>
<dbReference type="PROSITE" id="PS00943">
    <property type="entry name" value="UBIA"/>
    <property type="match status" value="1"/>
</dbReference>
<dbReference type="OrthoDB" id="9782418at2"/>
<keyword evidence="10 11" id="KW-0472">Membrane</keyword>
<name>A0A239C5D1_9RHOB</name>
<gene>
    <name evidence="11" type="primary">ubiA</name>
    <name evidence="14" type="ORF">SAMN05421757_10179</name>
</gene>
<comment type="pathway">
    <text evidence="11">Cofactor biosynthesis; ubiquinone biosynthesis.</text>
</comment>
<dbReference type="NCBIfam" id="TIGR01474">
    <property type="entry name" value="ubiA_proteo"/>
    <property type="match status" value="1"/>
</dbReference>
<feature type="transmembrane region" description="Helical" evidence="11">
    <location>
        <begin position="201"/>
        <end position="217"/>
    </location>
</feature>
<dbReference type="PANTHER" id="PTHR11048:SF28">
    <property type="entry name" value="4-HYDROXYBENZOATE POLYPRENYLTRANSFERASE, MITOCHONDRIAL"/>
    <property type="match status" value="1"/>
</dbReference>
<dbReference type="FunFam" id="1.10.357.140:FF:000008">
    <property type="entry name" value="4-hydroxybenzoate octaprenyltransferase"/>
    <property type="match status" value="1"/>
</dbReference>
<comment type="cofactor">
    <cofactor evidence="1 11">
        <name>Mg(2+)</name>
        <dbReference type="ChEBI" id="CHEBI:18420"/>
    </cofactor>
</comment>
<keyword evidence="15" id="KW-1185">Reference proteome</keyword>
<dbReference type="AlphaFoldDB" id="A0A239C5D1"/>
<dbReference type="FunFam" id="1.20.120.1780:FF:000001">
    <property type="entry name" value="4-hydroxybenzoate octaprenyltransferase"/>
    <property type="match status" value="1"/>
</dbReference>
<accession>A0A239C5D1</accession>
<proteinExistence type="inferred from homology"/>
<dbReference type="EMBL" id="FZOY01000001">
    <property type="protein sequence ID" value="SNS14888.1"/>
    <property type="molecule type" value="Genomic_DNA"/>
</dbReference>
<evidence type="ECO:0000256" key="9">
    <source>
        <dbReference type="ARBA" id="ARBA00022989"/>
    </source>
</evidence>
<evidence type="ECO:0000256" key="6">
    <source>
        <dbReference type="ARBA" id="ARBA00022679"/>
    </source>
</evidence>
<keyword evidence="7 11" id="KW-0831">Ubiquinone biosynthesis</keyword>
<feature type="transmembrane region" description="Helical" evidence="11">
    <location>
        <begin position="138"/>
        <end position="168"/>
    </location>
</feature>
<feature type="transmembrane region" description="Helical" evidence="11">
    <location>
        <begin position="248"/>
        <end position="268"/>
    </location>
</feature>
<dbReference type="RefSeq" id="WP_089230580.1">
    <property type="nucleotide sequence ID" value="NZ_FZOY01000001.1"/>
</dbReference>
<dbReference type="InterPro" id="IPR006370">
    <property type="entry name" value="HB_polyprenyltransferase-like"/>
</dbReference>
<protein>
    <recommendedName>
        <fullName evidence="11 12">4-hydroxybenzoate octaprenyltransferase</fullName>
        <ecNumber evidence="11 12">2.5.1.39</ecNumber>
    </recommendedName>
    <alternativeName>
        <fullName evidence="11">4-HB polyprenyltransferase</fullName>
    </alternativeName>
</protein>
<keyword evidence="6 11" id="KW-0808">Transferase</keyword>
<comment type="similarity">
    <text evidence="3 11">Belongs to the UbiA prenyltransferase family.</text>
</comment>
<comment type="catalytic activity">
    <reaction evidence="11">
        <text>all-trans-octaprenyl diphosphate + 4-hydroxybenzoate = 4-hydroxy-3-(all-trans-octaprenyl)benzoate + diphosphate</text>
        <dbReference type="Rhea" id="RHEA:27782"/>
        <dbReference type="ChEBI" id="CHEBI:1617"/>
        <dbReference type="ChEBI" id="CHEBI:17879"/>
        <dbReference type="ChEBI" id="CHEBI:33019"/>
        <dbReference type="ChEBI" id="CHEBI:57711"/>
        <dbReference type="EC" id="2.5.1.39"/>
    </reaction>
</comment>
<dbReference type="EC" id="2.5.1.39" evidence="11 12"/>
<sequence>MTDLPKTPESTPETSPAPVPGAVSDAVAGNWVDGVSPPVLRPYLRLSRADRPVGFWTLIIPSWWGLLAAAAATGWRAVDWWIAIAVVLGAVLMRGAGCTWNDITDREIDARVERTKSRPLPSGQVTVKNAMIWMGIQLLLAFLILLTFNATAIWIGIASLGLVALYPFGKRFTWWPQLILGLNLNWGVLVAWAAHTGEISLAPLFLFFGGVFWTLYYDTIYAHQDIEDDTLIGVKSTARLFGDETPGWLRLFMMSTVLMMTVGVILAFAPAGNPLALAIALVGAWGMGLHMTWQTARLDISDPASCLSTFRALTQTGMILVAAFLLALLV</sequence>
<evidence type="ECO:0000256" key="13">
    <source>
        <dbReference type="SAM" id="MobiDB-lite"/>
    </source>
</evidence>
<dbReference type="GO" id="GO:0005886">
    <property type="term" value="C:plasma membrane"/>
    <property type="evidence" value="ECO:0007669"/>
    <property type="project" value="UniProtKB-SubCell"/>
</dbReference>
<dbReference type="HAMAP" id="MF_01635">
    <property type="entry name" value="UbiA"/>
    <property type="match status" value="1"/>
</dbReference>
<feature type="transmembrane region" description="Helical" evidence="11">
    <location>
        <begin position="313"/>
        <end position="329"/>
    </location>
</feature>
<feature type="compositionally biased region" description="Low complexity" evidence="13">
    <location>
        <begin position="1"/>
        <end position="16"/>
    </location>
</feature>
<dbReference type="GO" id="GO:0008412">
    <property type="term" value="F:4-hydroxybenzoate polyprenyltransferase activity"/>
    <property type="evidence" value="ECO:0007669"/>
    <property type="project" value="UniProtKB-UniRule"/>
</dbReference>
<evidence type="ECO:0000313" key="14">
    <source>
        <dbReference type="EMBL" id="SNS14888.1"/>
    </source>
</evidence>
<comment type="function">
    <text evidence="11">Catalyzes the prenylation of para-hydroxybenzoate (PHB) with an all-trans polyprenyl group. Mediates the second step in the final reaction sequence of ubiquinone-8 (UQ-8) biosynthesis, which is the condensation of the polyisoprenoid side chain with PHB, generating the first membrane-bound Q intermediate 3-octaprenyl-4-hydroxybenzoate.</text>
</comment>
<evidence type="ECO:0000256" key="12">
    <source>
        <dbReference type="NCBIfam" id="TIGR01474"/>
    </source>
</evidence>
<keyword evidence="11" id="KW-0460">Magnesium</keyword>
<evidence type="ECO:0000256" key="4">
    <source>
        <dbReference type="ARBA" id="ARBA00022475"/>
    </source>
</evidence>
<keyword evidence="4 11" id="KW-1003">Cell membrane</keyword>
<dbReference type="Gene3D" id="1.20.120.1780">
    <property type="entry name" value="UbiA prenyltransferase"/>
    <property type="match status" value="1"/>
</dbReference>
<dbReference type="InterPro" id="IPR000537">
    <property type="entry name" value="UbiA_prenyltransferase"/>
</dbReference>
<organism evidence="14 15">
    <name type="scientific">Tropicimonas sediminicola</name>
    <dbReference type="NCBI Taxonomy" id="1031541"/>
    <lineage>
        <taxon>Bacteria</taxon>
        <taxon>Pseudomonadati</taxon>
        <taxon>Pseudomonadota</taxon>
        <taxon>Alphaproteobacteria</taxon>
        <taxon>Rhodobacterales</taxon>
        <taxon>Roseobacteraceae</taxon>
        <taxon>Tropicimonas</taxon>
    </lineage>
</organism>
<dbReference type="CDD" id="cd13959">
    <property type="entry name" value="PT_UbiA_COQ2"/>
    <property type="match status" value="1"/>
</dbReference>
<keyword evidence="5 11" id="KW-0997">Cell inner membrane</keyword>
<feature type="transmembrane region" description="Helical" evidence="11">
    <location>
        <begin position="174"/>
        <end position="194"/>
    </location>
</feature>
<keyword evidence="8 11" id="KW-0812">Transmembrane</keyword>
<evidence type="ECO:0000313" key="15">
    <source>
        <dbReference type="Proteomes" id="UP000198426"/>
    </source>
</evidence>
<feature type="region of interest" description="Disordered" evidence="13">
    <location>
        <begin position="1"/>
        <end position="21"/>
    </location>
</feature>
<dbReference type="Proteomes" id="UP000198426">
    <property type="component" value="Unassembled WGS sequence"/>
</dbReference>
<dbReference type="GO" id="GO:0006744">
    <property type="term" value="P:ubiquinone biosynthetic process"/>
    <property type="evidence" value="ECO:0007669"/>
    <property type="project" value="UniProtKB-UniRule"/>
</dbReference>
<reference evidence="14 15" key="1">
    <citation type="submission" date="2017-06" db="EMBL/GenBank/DDBJ databases">
        <authorList>
            <person name="Kim H.J."/>
            <person name="Triplett B.A."/>
        </authorList>
    </citation>
    <scope>NUCLEOTIDE SEQUENCE [LARGE SCALE GENOMIC DNA]</scope>
    <source>
        <strain evidence="14 15">DSM 29339</strain>
    </source>
</reference>
<comment type="subcellular location">
    <subcellularLocation>
        <location evidence="11">Cell inner membrane</location>
        <topology evidence="11">Multi-pass membrane protein</topology>
    </subcellularLocation>
    <subcellularLocation>
        <location evidence="2">Membrane</location>
        <topology evidence="2">Multi-pass membrane protein</topology>
    </subcellularLocation>
</comment>
<dbReference type="PANTHER" id="PTHR11048">
    <property type="entry name" value="PRENYLTRANSFERASES"/>
    <property type="match status" value="1"/>
</dbReference>
<feature type="transmembrane region" description="Helical" evidence="11">
    <location>
        <begin position="53"/>
        <end position="72"/>
    </location>
</feature>
<evidence type="ECO:0000256" key="1">
    <source>
        <dbReference type="ARBA" id="ARBA00001946"/>
    </source>
</evidence>
<dbReference type="InterPro" id="IPR044878">
    <property type="entry name" value="UbiA_sf"/>
</dbReference>
<evidence type="ECO:0000256" key="2">
    <source>
        <dbReference type="ARBA" id="ARBA00004141"/>
    </source>
</evidence>
<evidence type="ECO:0000256" key="8">
    <source>
        <dbReference type="ARBA" id="ARBA00022692"/>
    </source>
</evidence>
<evidence type="ECO:0000256" key="7">
    <source>
        <dbReference type="ARBA" id="ARBA00022688"/>
    </source>
</evidence>
<dbReference type="InterPro" id="IPR030470">
    <property type="entry name" value="UbiA_prenylTrfase_CS"/>
</dbReference>
<evidence type="ECO:0000256" key="10">
    <source>
        <dbReference type="ARBA" id="ARBA00023136"/>
    </source>
</evidence>
<dbReference type="Gene3D" id="1.10.357.140">
    <property type="entry name" value="UbiA prenyltransferase"/>
    <property type="match status" value="1"/>
</dbReference>
<evidence type="ECO:0000256" key="5">
    <source>
        <dbReference type="ARBA" id="ARBA00022519"/>
    </source>
</evidence>
<evidence type="ECO:0000256" key="3">
    <source>
        <dbReference type="ARBA" id="ARBA00005985"/>
    </source>
</evidence>
<keyword evidence="9 11" id="KW-1133">Transmembrane helix</keyword>
<feature type="transmembrane region" description="Helical" evidence="11">
    <location>
        <begin position="78"/>
        <end position="96"/>
    </location>
</feature>
<evidence type="ECO:0000256" key="11">
    <source>
        <dbReference type="HAMAP-Rule" id="MF_01635"/>
    </source>
</evidence>
<dbReference type="InterPro" id="IPR039653">
    <property type="entry name" value="Prenyltransferase"/>
</dbReference>
<dbReference type="UniPathway" id="UPA00232"/>